<dbReference type="Proteomes" id="UP000283255">
    <property type="component" value="Unassembled WGS sequence"/>
</dbReference>
<comment type="caution">
    <text evidence="1">The sequence shown here is derived from an EMBL/GenBank/DDBJ whole genome shotgun (WGS) entry which is preliminary data.</text>
</comment>
<gene>
    <name evidence="1" type="ORF">D1Z90_20025</name>
</gene>
<dbReference type="EMBL" id="QZCH01000059">
    <property type="protein sequence ID" value="RJG37021.1"/>
    <property type="molecule type" value="Genomic_DNA"/>
</dbReference>
<dbReference type="AlphaFoldDB" id="A0A418Y9C7"/>
<proteinExistence type="predicted"/>
<evidence type="ECO:0000313" key="1">
    <source>
        <dbReference type="EMBL" id="RJG37021.1"/>
    </source>
</evidence>
<reference evidence="1 2" key="1">
    <citation type="submission" date="2018-09" db="EMBL/GenBank/DDBJ databases">
        <authorList>
            <person name="Wang F."/>
        </authorList>
    </citation>
    <scope>NUCLEOTIDE SEQUENCE [LARGE SCALE GENOMIC DNA]</scope>
    <source>
        <strain evidence="1 2">PLHSC7-2</strain>
    </source>
</reference>
<name>A0A418Y9C7_9GAMM</name>
<protein>
    <submittedName>
        <fullName evidence="1">Uncharacterized protein</fullName>
    </submittedName>
</protein>
<keyword evidence="2" id="KW-1185">Reference proteome</keyword>
<sequence>MPIAISNDGTPIFNDEETADINMPLQINSGIRDILVTLQNKKKWAMTNNTIKERAPEYLYRAPAATSEETIIPISIFDNLKPGLNCIVQFFS</sequence>
<evidence type="ECO:0000313" key="2">
    <source>
        <dbReference type="Proteomes" id="UP000283255"/>
    </source>
</evidence>
<reference evidence="1 2" key="2">
    <citation type="submission" date="2019-01" db="EMBL/GenBank/DDBJ databases">
        <title>Motilimonas pumilus sp. nov., isolated from the gut of sea cucumber (Apostichopus japonicus).</title>
        <authorList>
            <person name="Wang F.-Q."/>
            <person name="Ren L.-H."/>
            <person name="Lin Y.-W."/>
            <person name="Sun G.-H."/>
            <person name="Du Z.-J."/>
            <person name="Zhao J.-X."/>
            <person name="Liu X.-J."/>
            <person name="Liu L.-J."/>
        </authorList>
    </citation>
    <scope>NUCLEOTIDE SEQUENCE [LARGE SCALE GENOMIC DNA]</scope>
    <source>
        <strain evidence="1 2">PLHSC7-2</strain>
    </source>
</reference>
<organism evidence="1 2">
    <name type="scientific">Motilimonas pumila</name>
    <dbReference type="NCBI Taxonomy" id="2303987"/>
    <lineage>
        <taxon>Bacteria</taxon>
        <taxon>Pseudomonadati</taxon>
        <taxon>Pseudomonadota</taxon>
        <taxon>Gammaproteobacteria</taxon>
        <taxon>Alteromonadales</taxon>
        <taxon>Alteromonadales genera incertae sedis</taxon>
        <taxon>Motilimonas</taxon>
    </lineage>
</organism>
<accession>A0A418Y9C7</accession>